<dbReference type="EMBL" id="NBNE01006176">
    <property type="protein sequence ID" value="OWZ02427.1"/>
    <property type="molecule type" value="Genomic_DNA"/>
</dbReference>
<dbReference type="AlphaFoldDB" id="A0A225VCB8"/>
<proteinExistence type="inferred from homology"/>
<comment type="subcellular location">
    <subcellularLocation>
        <location evidence="1 5">Secreted</location>
    </subcellularLocation>
</comment>
<dbReference type="OrthoDB" id="129805at2759"/>
<keyword evidence="7" id="KW-1185">Reference proteome</keyword>
<dbReference type="Pfam" id="PF16810">
    <property type="entry name" value="RXLR"/>
    <property type="match status" value="1"/>
</dbReference>
<evidence type="ECO:0000313" key="7">
    <source>
        <dbReference type="Proteomes" id="UP000198211"/>
    </source>
</evidence>
<evidence type="ECO:0000256" key="5">
    <source>
        <dbReference type="RuleBase" id="RU367124"/>
    </source>
</evidence>
<evidence type="ECO:0000256" key="4">
    <source>
        <dbReference type="ARBA" id="ARBA00022729"/>
    </source>
</evidence>
<dbReference type="Proteomes" id="UP000198211">
    <property type="component" value="Unassembled WGS sequence"/>
</dbReference>
<name>A0A225VCB8_9STRA</name>
<comment type="domain">
    <text evidence="5">The RxLR-dEER motif acts to carry the protein into the host cell cytoplasm through binding to cell surface phosphatidylinositol-3-phosphate.</text>
</comment>
<dbReference type="InterPro" id="IPR031825">
    <property type="entry name" value="RXLR"/>
</dbReference>
<comment type="function">
    <text evidence="5">Effector that suppresses plant defense responses during pathogen infection.</text>
</comment>
<keyword evidence="3 5" id="KW-0964">Secreted</keyword>
<accession>A0A225VCB8</accession>
<keyword evidence="4 5" id="KW-0732">Signal</keyword>
<gene>
    <name evidence="6" type="ORF">PHMEG_00026013</name>
</gene>
<evidence type="ECO:0000256" key="2">
    <source>
        <dbReference type="ARBA" id="ARBA00010400"/>
    </source>
</evidence>
<sequence length="171" mass="19128">MILFRLILIVAIASLLPCGNAHSTGANSDRVSSSDFTVIQVKPNVRLRGLRTIVKDNDNMDEERAILNAVSLKKLIPGTAAHKAAQTAKAAKAAAKAKQLAEQKQMISNWYKELLERDDYLYTAMKDWRLAKTSPDFIRNQMLAVGRTDDEASFVYNKLRLYITEMKNAGK</sequence>
<protein>
    <recommendedName>
        <fullName evidence="5">RxLR effector protein</fullName>
    </recommendedName>
</protein>
<comment type="caution">
    <text evidence="6">The sequence shown here is derived from an EMBL/GenBank/DDBJ whole genome shotgun (WGS) entry which is preliminary data.</text>
</comment>
<organism evidence="6 7">
    <name type="scientific">Phytophthora megakarya</name>
    <dbReference type="NCBI Taxonomy" id="4795"/>
    <lineage>
        <taxon>Eukaryota</taxon>
        <taxon>Sar</taxon>
        <taxon>Stramenopiles</taxon>
        <taxon>Oomycota</taxon>
        <taxon>Peronosporomycetes</taxon>
        <taxon>Peronosporales</taxon>
        <taxon>Peronosporaceae</taxon>
        <taxon>Phytophthora</taxon>
    </lineage>
</organism>
<evidence type="ECO:0000256" key="1">
    <source>
        <dbReference type="ARBA" id="ARBA00004613"/>
    </source>
</evidence>
<feature type="signal peptide" evidence="5">
    <location>
        <begin position="1"/>
        <end position="21"/>
    </location>
</feature>
<reference evidence="7" key="1">
    <citation type="submission" date="2017-03" db="EMBL/GenBank/DDBJ databases">
        <title>Phytopthora megakarya and P. palmivora, two closely related causual agents of cacao black pod achieved similar genome size and gene model numbers by different mechanisms.</title>
        <authorList>
            <person name="Ali S."/>
            <person name="Shao J."/>
            <person name="Larry D.J."/>
            <person name="Kronmiller B."/>
            <person name="Shen D."/>
            <person name="Strem M.D."/>
            <person name="Melnick R.L."/>
            <person name="Guiltinan M.J."/>
            <person name="Tyler B.M."/>
            <person name="Meinhardt L.W."/>
            <person name="Bailey B.A."/>
        </authorList>
    </citation>
    <scope>NUCLEOTIDE SEQUENCE [LARGE SCALE GENOMIC DNA]</scope>
    <source>
        <strain evidence="7">zdho120</strain>
    </source>
</reference>
<evidence type="ECO:0000256" key="3">
    <source>
        <dbReference type="ARBA" id="ARBA00022525"/>
    </source>
</evidence>
<comment type="similarity">
    <text evidence="2 5">Belongs to the RxLR effector family.</text>
</comment>
<evidence type="ECO:0000313" key="6">
    <source>
        <dbReference type="EMBL" id="OWZ02427.1"/>
    </source>
</evidence>
<feature type="chain" id="PRO_5044984513" description="RxLR effector protein" evidence="5">
    <location>
        <begin position="22"/>
        <end position="171"/>
    </location>
</feature>